<dbReference type="Pfam" id="PF17762">
    <property type="entry name" value="HTH_ParB"/>
    <property type="match status" value="1"/>
</dbReference>
<sequence length="348" mass="39437">MSTVRSGRRFLVSNSKQNRFKGLMQVIRQESAEPAVQEPEVKVAQVQKDGVSPSKRQKTTPDVIWVDHRKIHRDLDQSRRYFDPDELSNMAASMKAVGVIDPLSVRLRAGASDEYDLLAGEKRHRAAEIAGLSKVPVRVFKVDDQAAEDIKAISNLQRSDLNKWEETNAIMGMLCRNLEKTQTEVVSLLNQAANQKRGLTDNVVRSEDWTTIEEVFAVVGRLTPESFRKHRVPLMKLPEHIQAVLQQGKLHYTKVNEILKVKDLEQQQQLLAEAIAQDLSVSDIQARVKAFRQVQGATDLESGELPLAQRLTLVTQQLKKAKVWDDPKKKRKLEKLLTDLNSLLDERG</sequence>
<feature type="domain" description="ParB-like N-terminal" evidence="2">
    <location>
        <begin position="64"/>
        <end position="156"/>
    </location>
</feature>
<name>A0A7C3PGZ0_9CYAN</name>
<dbReference type="InterPro" id="IPR003115">
    <property type="entry name" value="ParB_N"/>
</dbReference>
<dbReference type="PANTHER" id="PTHR33375">
    <property type="entry name" value="CHROMOSOME-PARTITIONING PROTEIN PARB-RELATED"/>
    <property type="match status" value="1"/>
</dbReference>
<dbReference type="GO" id="GO:0003677">
    <property type="term" value="F:DNA binding"/>
    <property type="evidence" value="ECO:0007669"/>
    <property type="project" value="InterPro"/>
</dbReference>
<gene>
    <name evidence="3" type="ORF">ENR64_18670</name>
</gene>
<evidence type="ECO:0000256" key="1">
    <source>
        <dbReference type="ARBA" id="ARBA00006295"/>
    </source>
</evidence>
<reference evidence="3" key="1">
    <citation type="journal article" date="2020" name="mSystems">
        <title>Genome- and Community-Level Interaction Insights into Carbon Utilization and Element Cycling Functions of Hydrothermarchaeota in Hydrothermal Sediment.</title>
        <authorList>
            <person name="Zhou Z."/>
            <person name="Liu Y."/>
            <person name="Xu W."/>
            <person name="Pan J."/>
            <person name="Luo Z.H."/>
            <person name="Li M."/>
        </authorList>
    </citation>
    <scope>NUCLEOTIDE SEQUENCE [LARGE SCALE GENOMIC DNA]</scope>
    <source>
        <strain evidence="3">SpSt-418</strain>
    </source>
</reference>
<dbReference type="NCBIfam" id="TIGR00180">
    <property type="entry name" value="parB_part"/>
    <property type="match status" value="1"/>
</dbReference>
<dbReference type="SMART" id="SM00470">
    <property type="entry name" value="ParB"/>
    <property type="match status" value="1"/>
</dbReference>
<dbReference type="PANTHER" id="PTHR33375:SF7">
    <property type="entry name" value="CHROMOSOME 2-PARTITIONING PROTEIN PARB-RELATED"/>
    <property type="match status" value="1"/>
</dbReference>
<dbReference type="GO" id="GO:0007059">
    <property type="term" value="P:chromosome segregation"/>
    <property type="evidence" value="ECO:0007669"/>
    <property type="project" value="TreeGrafter"/>
</dbReference>
<comment type="similarity">
    <text evidence="1">Belongs to the ParB family.</text>
</comment>
<dbReference type="Pfam" id="PF02195">
    <property type="entry name" value="ParB_N"/>
    <property type="match status" value="1"/>
</dbReference>
<dbReference type="InterPro" id="IPR050336">
    <property type="entry name" value="Chromosome_partition/occlusion"/>
</dbReference>
<proteinExistence type="inferred from homology"/>
<dbReference type="InterPro" id="IPR004437">
    <property type="entry name" value="ParB/RepB/Spo0J"/>
</dbReference>
<dbReference type="SUPFAM" id="SSF110849">
    <property type="entry name" value="ParB/Sulfiredoxin"/>
    <property type="match status" value="1"/>
</dbReference>
<accession>A0A7C3PGZ0</accession>
<dbReference type="Gene3D" id="1.10.10.2830">
    <property type="match status" value="1"/>
</dbReference>
<dbReference type="Gene3D" id="3.90.1530.30">
    <property type="match status" value="1"/>
</dbReference>
<comment type="caution">
    <text evidence="3">The sequence shown here is derived from an EMBL/GenBank/DDBJ whole genome shotgun (WGS) entry which is preliminary data.</text>
</comment>
<evidence type="ECO:0000259" key="2">
    <source>
        <dbReference type="SMART" id="SM00470"/>
    </source>
</evidence>
<protein>
    <submittedName>
        <fullName evidence="3">ParB/RepB/Spo0J family partition protein</fullName>
    </submittedName>
</protein>
<dbReference type="SUPFAM" id="SSF109709">
    <property type="entry name" value="KorB DNA-binding domain-like"/>
    <property type="match status" value="1"/>
</dbReference>
<dbReference type="EMBL" id="DSRU01000271">
    <property type="protein sequence ID" value="HFM99734.1"/>
    <property type="molecule type" value="Genomic_DNA"/>
</dbReference>
<dbReference type="GO" id="GO:0005694">
    <property type="term" value="C:chromosome"/>
    <property type="evidence" value="ECO:0007669"/>
    <property type="project" value="TreeGrafter"/>
</dbReference>
<dbReference type="InterPro" id="IPR041468">
    <property type="entry name" value="HTH_ParB/Spo0J"/>
</dbReference>
<dbReference type="AlphaFoldDB" id="A0A7C3PGZ0"/>
<organism evidence="3">
    <name type="scientific">Oscillatoriales cyanobacterium SpSt-418</name>
    <dbReference type="NCBI Taxonomy" id="2282169"/>
    <lineage>
        <taxon>Bacteria</taxon>
        <taxon>Bacillati</taxon>
        <taxon>Cyanobacteriota</taxon>
        <taxon>Cyanophyceae</taxon>
        <taxon>Oscillatoriophycideae</taxon>
        <taxon>Oscillatoriales</taxon>
    </lineage>
</organism>
<dbReference type="InterPro" id="IPR036086">
    <property type="entry name" value="ParB/Sulfiredoxin_sf"/>
</dbReference>
<evidence type="ECO:0000313" key="3">
    <source>
        <dbReference type="EMBL" id="HFM99734.1"/>
    </source>
</evidence>